<gene>
    <name evidence="3" type="ORF">A3Q41_04543</name>
</gene>
<dbReference type="RefSeq" id="WP_027497587.1">
    <property type="nucleotide sequence ID" value="NZ_CAKKLU010000008.1"/>
</dbReference>
<accession>A0A260TN69</accession>
<dbReference type="KEGG" id="rhs:A3Q41_04543"/>
<reference evidence="3 4" key="1">
    <citation type="journal article" date="2016" name="Genome Announc.">
        <title>Complete Genome and Plasmid Sequences for Rhodococcus fascians D188 and Draft Sequences for Rhodococcus Isolates PBTS 1 and PBTS 2.</title>
        <authorList>
            <person name="Stamler R.A."/>
            <person name="Vereecke D."/>
            <person name="Zhang Y."/>
            <person name="Schilkey F."/>
            <person name="Devitt N."/>
            <person name="Randall J.J."/>
        </authorList>
    </citation>
    <scope>NUCLEOTIDE SEQUENCE [LARGE SCALE GENOMIC DNA]</scope>
    <source>
        <strain evidence="3 4">PBTS2</strain>
    </source>
</reference>
<dbReference type="Proteomes" id="UP000076038">
    <property type="component" value="Chromosome"/>
</dbReference>
<evidence type="ECO:0000256" key="2">
    <source>
        <dbReference type="SAM" id="Phobius"/>
    </source>
</evidence>
<proteinExistence type="predicted"/>
<accession>A0A143QSA5</accession>
<feature type="region of interest" description="Disordered" evidence="1">
    <location>
        <begin position="61"/>
        <end position="83"/>
    </location>
</feature>
<protein>
    <submittedName>
        <fullName evidence="3">Uncharacterized protein</fullName>
    </submittedName>
</protein>
<feature type="transmembrane region" description="Helical" evidence="2">
    <location>
        <begin position="6"/>
        <end position="27"/>
    </location>
</feature>
<dbReference type="GeneID" id="93554778"/>
<organism evidence="3 4">
    <name type="scientific">Rhodococcoides fascians</name>
    <name type="common">Rhodococcus fascians</name>
    <dbReference type="NCBI Taxonomy" id="1828"/>
    <lineage>
        <taxon>Bacteria</taxon>
        <taxon>Bacillati</taxon>
        <taxon>Actinomycetota</taxon>
        <taxon>Actinomycetes</taxon>
        <taxon>Mycobacteriales</taxon>
        <taxon>Nocardiaceae</taxon>
        <taxon>Rhodococcoides</taxon>
    </lineage>
</organism>
<keyword evidence="4" id="KW-1185">Reference proteome</keyword>
<evidence type="ECO:0000256" key="1">
    <source>
        <dbReference type="SAM" id="MobiDB-lite"/>
    </source>
</evidence>
<evidence type="ECO:0000313" key="4">
    <source>
        <dbReference type="Proteomes" id="UP000076038"/>
    </source>
</evidence>
<keyword evidence="2" id="KW-0812">Transmembrane</keyword>
<name>A0A143QSA5_RHOFA</name>
<dbReference type="PATRIC" id="fig|1653479.3.peg.4598"/>
<evidence type="ECO:0000313" key="3">
    <source>
        <dbReference type="EMBL" id="AMY25814.1"/>
    </source>
</evidence>
<dbReference type="AlphaFoldDB" id="A0A143QSA5"/>
<sequence length="83" mass="8775">MSILETTLIFGVIPVAVIGIVGALSYLTDKQPGMDVAPYRLTDEWTREPLLWSATDEVTPFGGHGSHDADTADSIGGAASGKW</sequence>
<keyword evidence="2" id="KW-0472">Membrane</keyword>
<reference evidence="4" key="2">
    <citation type="submission" date="2016-04" db="EMBL/GenBank/DDBJ databases">
        <title>Complete Genome and Plasmid Sequences for Rhodococcus fascians D188 and Draft Sequences for Rhodococcus spp. Isolates PBTS 1 and PBTS 2.</title>
        <authorList>
            <person name="Stamer R."/>
            <person name="Vereecke D."/>
            <person name="Zhang Y."/>
            <person name="Schilkey F."/>
            <person name="Devitt N."/>
            <person name="Randall J."/>
        </authorList>
    </citation>
    <scope>NUCLEOTIDE SEQUENCE [LARGE SCALE GENOMIC DNA]</scope>
    <source>
        <strain evidence="4">PBTS2</strain>
    </source>
</reference>
<dbReference type="OrthoDB" id="5193416at2"/>
<keyword evidence="2" id="KW-1133">Transmembrane helix</keyword>
<dbReference type="EMBL" id="CP015220">
    <property type="protein sequence ID" value="AMY25814.1"/>
    <property type="molecule type" value="Genomic_DNA"/>
</dbReference>